<feature type="disulfide bond" evidence="12">
    <location>
        <begin position="33"/>
        <end position="59"/>
    </location>
</feature>
<comment type="function">
    <text evidence="9">Involved in the maintenance and repair of the intestinal mucosa. Promotes the mobility of epithelial cells in healing processes (motogen).</text>
</comment>
<sequence>MGPAMDFKRICVLALVLTVGFVNADLKLSAAQCNIAPKSRINCGYPAITLEECNKKGCCYDNSIDDVVWCFHPLLLERI</sequence>
<dbReference type="InterPro" id="IPR017957">
    <property type="entry name" value="P_trefoil_CS"/>
</dbReference>
<evidence type="ECO:0000256" key="3">
    <source>
        <dbReference type="ARBA" id="ARBA00022490"/>
    </source>
</evidence>
<dbReference type="AlphaFoldDB" id="A0A8T2K246"/>
<feature type="non-terminal residue" evidence="15">
    <location>
        <position position="79"/>
    </location>
</feature>
<dbReference type="EMBL" id="JAACNH010000002">
    <property type="protein sequence ID" value="KAG8450133.1"/>
    <property type="molecule type" value="Genomic_DNA"/>
</dbReference>
<feature type="signal peptide" evidence="13">
    <location>
        <begin position="1"/>
        <end position="24"/>
    </location>
</feature>
<reference evidence="15" key="1">
    <citation type="thesis" date="2020" institute="ProQuest LLC" country="789 East Eisenhower Parkway, Ann Arbor, MI, USA">
        <title>Comparative Genomics and Chromosome Evolution.</title>
        <authorList>
            <person name="Mudd A.B."/>
        </authorList>
    </citation>
    <scope>NUCLEOTIDE SEQUENCE</scope>
    <source>
        <strain evidence="15">Female2</strain>
        <tissue evidence="15">Blood</tissue>
    </source>
</reference>
<dbReference type="InterPro" id="IPR017994">
    <property type="entry name" value="P_trefoil_chordata"/>
</dbReference>
<dbReference type="Pfam" id="PF00088">
    <property type="entry name" value="Trefoil"/>
    <property type="match status" value="1"/>
</dbReference>
<organism evidence="15 16">
    <name type="scientific">Hymenochirus boettgeri</name>
    <name type="common">Congo dwarf clawed frog</name>
    <dbReference type="NCBI Taxonomy" id="247094"/>
    <lineage>
        <taxon>Eukaryota</taxon>
        <taxon>Metazoa</taxon>
        <taxon>Chordata</taxon>
        <taxon>Craniata</taxon>
        <taxon>Vertebrata</taxon>
        <taxon>Euteleostomi</taxon>
        <taxon>Amphibia</taxon>
        <taxon>Batrachia</taxon>
        <taxon>Anura</taxon>
        <taxon>Pipoidea</taxon>
        <taxon>Pipidae</taxon>
        <taxon>Pipinae</taxon>
        <taxon>Hymenochirus</taxon>
    </lineage>
</organism>
<dbReference type="OrthoDB" id="10051464at2759"/>
<evidence type="ECO:0000259" key="14">
    <source>
        <dbReference type="PROSITE" id="PS51448"/>
    </source>
</evidence>
<evidence type="ECO:0000256" key="1">
    <source>
        <dbReference type="ARBA" id="ARBA00004496"/>
    </source>
</evidence>
<dbReference type="Proteomes" id="UP000812440">
    <property type="component" value="Chromosome 2"/>
</dbReference>
<evidence type="ECO:0000313" key="16">
    <source>
        <dbReference type="Proteomes" id="UP000812440"/>
    </source>
</evidence>
<gene>
    <name evidence="15" type="ORF">GDO86_002671</name>
</gene>
<dbReference type="GO" id="GO:0005615">
    <property type="term" value="C:extracellular space"/>
    <property type="evidence" value="ECO:0007669"/>
    <property type="project" value="TreeGrafter"/>
</dbReference>
<dbReference type="PANTHER" id="PTHR13826">
    <property type="entry name" value="INTESTINAL TREFOIL FACTOR-RELATED"/>
    <property type="match status" value="1"/>
</dbReference>
<name>A0A8T2K246_9PIPI</name>
<evidence type="ECO:0000256" key="13">
    <source>
        <dbReference type="SAM" id="SignalP"/>
    </source>
</evidence>
<accession>A0A8T2K246</accession>
<dbReference type="FunFam" id="4.10.110.10:FF:000001">
    <property type="entry name" value="Trefoil factor 3"/>
    <property type="match status" value="1"/>
</dbReference>
<dbReference type="PROSITE" id="PS00025">
    <property type="entry name" value="P_TREFOIL_1"/>
    <property type="match status" value="1"/>
</dbReference>
<dbReference type="SMART" id="SM00018">
    <property type="entry name" value="PD"/>
    <property type="match status" value="1"/>
</dbReference>
<dbReference type="CDD" id="cd00111">
    <property type="entry name" value="Trefoil"/>
    <property type="match status" value="1"/>
</dbReference>
<dbReference type="SUPFAM" id="SSF57492">
    <property type="entry name" value="Trefoil"/>
    <property type="match status" value="1"/>
</dbReference>
<comment type="subcellular location">
    <subcellularLocation>
        <location evidence="1">Cytoplasm</location>
    </subcellularLocation>
    <subcellularLocation>
        <location evidence="2">Secreted</location>
        <location evidence="2">Extracellular space</location>
        <location evidence="2">Extracellular matrix</location>
    </subcellularLocation>
</comment>
<keyword evidence="7 12" id="KW-1015">Disulfide bond</keyword>
<keyword evidence="5" id="KW-0272">Extracellular matrix</keyword>
<evidence type="ECO:0000313" key="15">
    <source>
        <dbReference type="EMBL" id="KAG8450133.1"/>
    </source>
</evidence>
<evidence type="ECO:0000256" key="5">
    <source>
        <dbReference type="ARBA" id="ARBA00022530"/>
    </source>
</evidence>
<proteinExistence type="predicted"/>
<feature type="disulfide bond" evidence="12">
    <location>
        <begin position="53"/>
        <end position="70"/>
    </location>
</feature>
<dbReference type="InterPro" id="IPR044913">
    <property type="entry name" value="P_trefoil_dom_sf"/>
</dbReference>
<dbReference type="PANTHER" id="PTHR13826:SF16">
    <property type="entry name" value="TREFOIL FACTOR 3"/>
    <property type="match status" value="1"/>
</dbReference>
<evidence type="ECO:0000256" key="9">
    <source>
        <dbReference type="ARBA" id="ARBA00037501"/>
    </source>
</evidence>
<keyword evidence="16" id="KW-1185">Reference proteome</keyword>
<keyword evidence="6 13" id="KW-0732">Signal</keyword>
<feature type="chain" id="PRO_5035855874" description="Trefoil factor 3" evidence="13">
    <location>
        <begin position="25"/>
        <end position="79"/>
    </location>
</feature>
<keyword evidence="3" id="KW-0963">Cytoplasm</keyword>
<evidence type="ECO:0000256" key="7">
    <source>
        <dbReference type="ARBA" id="ARBA00023157"/>
    </source>
</evidence>
<dbReference type="PROSITE" id="PS51448">
    <property type="entry name" value="P_TREFOIL_2"/>
    <property type="match status" value="1"/>
</dbReference>
<evidence type="ECO:0000256" key="12">
    <source>
        <dbReference type="PROSITE-ProRule" id="PRU00779"/>
    </source>
</evidence>
<feature type="disulfide bond" evidence="12">
    <location>
        <begin position="43"/>
        <end position="58"/>
    </location>
</feature>
<evidence type="ECO:0000256" key="11">
    <source>
        <dbReference type="ARBA" id="ARBA00041357"/>
    </source>
</evidence>
<protein>
    <recommendedName>
        <fullName evidence="10">Trefoil factor 3</fullName>
    </recommendedName>
    <alternativeName>
        <fullName evidence="11">Intestinal trefoil factor</fullName>
    </alternativeName>
</protein>
<dbReference type="GO" id="GO:0005737">
    <property type="term" value="C:cytoplasm"/>
    <property type="evidence" value="ECO:0007669"/>
    <property type="project" value="UniProtKB-SubCell"/>
</dbReference>
<evidence type="ECO:0000256" key="6">
    <source>
        <dbReference type="ARBA" id="ARBA00022729"/>
    </source>
</evidence>
<comment type="subunit">
    <text evidence="8">Monomer. Homodimer; disulfide-linked.</text>
</comment>
<evidence type="ECO:0000256" key="4">
    <source>
        <dbReference type="ARBA" id="ARBA00022525"/>
    </source>
</evidence>
<dbReference type="InterPro" id="IPR000519">
    <property type="entry name" value="P_trefoil_dom"/>
</dbReference>
<evidence type="ECO:0000256" key="2">
    <source>
        <dbReference type="ARBA" id="ARBA00004498"/>
    </source>
</evidence>
<comment type="caution">
    <text evidence="15">The sequence shown here is derived from an EMBL/GenBank/DDBJ whole genome shotgun (WGS) entry which is preliminary data.</text>
</comment>
<dbReference type="PRINTS" id="PR00680">
    <property type="entry name" value="PTREFOIL"/>
</dbReference>
<feature type="domain" description="P-type" evidence="14">
    <location>
        <begin position="31"/>
        <end position="74"/>
    </location>
</feature>
<keyword evidence="4" id="KW-0964">Secreted</keyword>
<evidence type="ECO:0000256" key="8">
    <source>
        <dbReference type="ARBA" id="ARBA00025943"/>
    </source>
</evidence>
<dbReference type="GO" id="GO:0030277">
    <property type="term" value="P:maintenance of gastrointestinal epithelium"/>
    <property type="evidence" value="ECO:0007669"/>
    <property type="project" value="TreeGrafter"/>
</dbReference>
<dbReference type="Gene3D" id="4.10.110.10">
    <property type="entry name" value="Spasmolytic Protein, domain 1"/>
    <property type="match status" value="1"/>
</dbReference>
<evidence type="ECO:0000256" key="10">
    <source>
        <dbReference type="ARBA" id="ARBA00039614"/>
    </source>
</evidence>